<evidence type="ECO:0000256" key="1">
    <source>
        <dbReference type="ARBA" id="ARBA00006484"/>
    </source>
</evidence>
<organism evidence="3 4">
    <name type="scientific">Zalerion maritima</name>
    <dbReference type="NCBI Taxonomy" id="339359"/>
    <lineage>
        <taxon>Eukaryota</taxon>
        <taxon>Fungi</taxon>
        <taxon>Dikarya</taxon>
        <taxon>Ascomycota</taxon>
        <taxon>Pezizomycotina</taxon>
        <taxon>Sordariomycetes</taxon>
        <taxon>Lulworthiomycetidae</taxon>
        <taxon>Lulworthiales</taxon>
        <taxon>Lulworthiaceae</taxon>
        <taxon>Zalerion</taxon>
    </lineage>
</organism>
<dbReference type="InterPro" id="IPR036291">
    <property type="entry name" value="NAD(P)-bd_dom_sf"/>
</dbReference>
<dbReference type="Proteomes" id="UP001201980">
    <property type="component" value="Unassembled WGS sequence"/>
</dbReference>
<dbReference type="AlphaFoldDB" id="A0AAD5RH90"/>
<evidence type="ECO:0000313" key="3">
    <source>
        <dbReference type="EMBL" id="KAJ2893250.1"/>
    </source>
</evidence>
<dbReference type="InterPro" id="IPR002347">
    <property type="entry name" value="SDR_fam"/>
</dbReference>
<dbReference type="PRINTS" id="PR00081">
    <property type="entry name" value="GDHRDH"/>
</dbReference>
<sequence length="332" mass="34522">MSPPTTAPSTPTKPTILISGASSGFGRTLALLSLARGYNVIATSRSLSSLAGICPPSSPHFSSFCPLALDVTASDGALRSLASAAARKFGGVTHVFACAGYILDGAWEESSSSELASQFATNVLGMVGAVRAFLPHLRAAGESWKSSPSAAPRPGILTFGSLGSWTSGSGTSLYCGTKWACSGLTEGLKEEMRPFGVDVMVVEPGMFRTGFLSSSSSTTTTEGGGGSHRILTAKSLPIYSGPGGPVHATRQALDSADDKQVGDTEKGCNLILDVMMRTGKMEGREEVPVRLPLGKDAIDVIRGKCQETLKLLEEWEELAVGTAHDDGISLYN</sequence>
<dbReference type="SUPFAM" id="SSF51735">
    <property type="entry name" value="NAD(P)-binding Rossmann-fold domains"/>
    <property type="match status" value="1"/>
</dbReference>
<proteinExistence type="inferred from homology"/>
<dbReference type="PANTHER" id="PTHR43976:SF16">
    <property type="entry name" value="SHORT-CHAIN DEHYDROGENASE_REDUCTASE FAMILY PROTEIN"/>
    <property type="match status" value="1"/>
</dbReference>
<accession>A0AAD5RH90</accession>
<dbReference type="Pfam" id="PF00106">
    <property type="entry name" value="adh_short"/>
    <property type="match status" value="1"/>
</dbReference>
<gene>
    <name evidence="3" type="ORF">MKZ38_008864</name>
</gene>
<dbReference type="Gene3D" id="3.40.50.720">
    <property type="entry name" value="NAD(P)-binding Rossmann-like Domain"/>
    <property type="match status" value="1"/>
</dbReference>
<evidence type="ECO:0000313" key="4">
    <source>
        <dbReference type="Proteomes" id="UP001201980"/>
    </source>
</evidence>
<protein>
    <submittedName>
        <fullName evidence="3">Estradiol 17-beta-dehydrogenase protein</fullName>
    </submittedName>
</protein>
<keyword evidence="2" id="KW-0560">Oxidoreductase</keyword>
<evidence type="ECO:0000256" key="2">
    <source>
        <dbReference type="ARBA" id="ARBA00023002"/>
    </source>
</evidence>
<comment type="similarity">
    <text evidence="1">Belongs to the short-chain dehydrogenases/reductases (SDR) family.</text>
</comment>
<dbReference type="GO" id="GO:0016491">
    <property type="term" value="F:oxidoreductase activity"/>
    <property type="evidence" value="ECO:0007669"/>
    <property type="project" value="UniProtKB-KW"/>
</dbReference>
<name>A0AAD5RH90_9PEZI</name>
<dbReference type="EMBL" id="JAKWBI020000636">
    <property type="protein sequence ID" value="KAJ2893250.1"/>
    <property type="molecule type" value="Genomic_DNA"/>
</dbReference>
<comment type="caution">
    <text evidence="3">The sequence shown here is derived from an EMBL/GenBank/DDBJ whole genome shotgun (WGS) entry which is preliminary data.</text>
</comment>
<dbReference type="InterPro" id="IPR051911">
    <property type="entry name" value="SDR_oxidoreductase"/>
</dbReference>
<keyword evidence="4" id="KW-1185">Reference proteome</keyword>
<reference evidence="3" key="1">
    <citation type="submission" date="2022-07" db="EMBL/GenBank/DDBJ databases">
        <title>Draft genome sequence of Zalerion maritima ATCC 34329, a (micro)plastics degrading marine fungus.</title>
        <authorList>
            <person name="Paco A."/>
            <person name="Goncalves M.F.M."/>
            <person name="Rocha-Santos T.A.P."/>
            <person name="Alves A."/>
        </authorList>
    </citation>
    <scope>NUCLEOTIDE SEQUENCE</scope>
    <source>
        <strain evidence="3">ATCC 34329</strain>
    </source>
</reference>
<dbReference type="PANTHER" id="PTHR43976">
    <property type="entry name" value="SHORT CHAIN DEHYDROGENASE"/>
    <property type="match status" value="1"/>
</dbReference>